<dbReference type="InterPro" id="IPR050266">
    <property type="entry name" value="AB_hydrolase_sf"/>
</dbReference>
<evidence type="ECO:0000313" key="2">
    <source>
        <dbReference type="EMBL" id="GEN08538.1"/>
    </source>
</evidence>
<dbReference type="PANTHER" id="PTHR43798:SF24">
    <property type="entry name" value="CIS-3-ALKYL-4-ALKYLOXETAN-2-ONE DECARBOXYLASE"/>
    <property type="match status" value="1"/>
</dbReference>
<dbReference type="EMBL" id="BJXR01000030">
    <property type="protein sequence ID" value="GEN08538.1"/>
    <property type="molecule type" value="Genomic_DNA"/>
</dbReference>
<dbReference type="PRINTS" id="PR00111">
    <property type="entry name" value="ABHYDROLASE"/>
</dbReference>
<feature type="domain" description="AB hydrolase-1" evidence="1">
    <location>
        <begin position="31"/>
        <end position="270"/>
    </location>
</feature>
<dbReference type="InterPro" id="IPR000639">
    <property type="entry name" value="Epox_hydrolase-like"/>
</dbReference>
<evidence type="ECO:0000313" key="3">
    <source>
        <dbReference type="EMBL" id="SEU30890.1"/>
    </source>
</evidence>
<dbReference type="Pfam" id="PF00561">
    <property type="entry name" value="Abhydrolase_1"/>
    <property type="match status" value="1"/>
</dbReference>
<dbReference type="STRING" id="1334629.MFUL124B02_16945"/>
<reference evidence="3 4" key="1">
    <citation type="submission" date="2016-10" db="EMBL/GenBank/DDBJ databases">
        <authorList>
            <person name="Varghese N."/>
            <person name="Submissions S."/>
        </authorList>
    </citation>
    <scope>NUCLEOTIDE SEQUENCE [LARGE SCALE GENOMIC DNA]</scope>
    <source>
        <strain evidence="3 4">DSM 16525</strain>
    </source>
</reference>
<dbReference type="Gene3D" id="3.40.50.1820">
    <property type="entry name" value="alpha/beta hydrolase"/>
    <property type="match status" value="1"/>
</dbReference>
<dbReference type="InterPro" id="IPR000073">
    <property type="entry name" value="AB_hydrolase_1"/>
</dbReference>
<name>A0A511T5C6_MYXFU</name>
<proteinExistence type="predicted"/>
<dbReference type="PANTHER" id="PTHR43798">
    <property type="entry name" value="MONOACYLGLYCEROL LIPASE"/>
    <property type="match status" value="1"/>
</dbReference>
<evidence type="ECO:0000313" key="5">
    <source>
        <dbReference type="Proteomes" id="UP000321514"/>
    </source>
</evidence>
<sequence length="284" mass="32211">MQVPAWVDREAFPFNVREVAGLSVVDEGQGPPIVFVHGTPTWSFEWRALIRAFSPTHRCIAVDHLGFGLSPRPPDADYSPEAHARRFAAVIEALNLPRFTLVAHDFGGPISLDFALSHPERIERVVLINTIAWPFVDEPSLARGARLAGGGLFRWLYRNLNLSFIIAKSAWGKGPRPAKMWNQYTFMFPDADSRERVLWALAKSLSASTPFFQSLWERRERFAQTPVHFIWGLRDAAFPPVILERFRKAWPHATVDTLPDAGHWPHEEAPEACIDFLKQALKRA</sequence>
<reference evidence="2 5" key="2">
    <citation type="submission" date="2019-07" db="EMBL/GenBank/DDBJ databases">
        <title>Whole genome shotgun sequence of Myxococcus fulvus NBRC 100333.</title>
        <authorList>
            <person name="Hosoyama A."/>
            <person name="Uohara A."/>
            <person name="Ohji S."/>
            <person name="Ichikawa N."/>
        </authorList>
    </citation>
    <scope>NUCLEOTIDE SEQUENCE [LARGE SCALE GENOMIC DNA]</scope>
    <source>
        <strain evidence="2 5">NBRC 100333</strain>
    </source>
</reference>
<protein>
    <submittedName>
        <fullName evidence="2">Haloalkane dehalogenase</fullName>
    </submittedName>
</protein>
<comment type="caution">
    <text evidence="2">The sequence shown here is derived from an EMBL/GenBank/DDBJ whole genome shotgun (WGS) entry which is preliminary data.</text>
</comment>
<dbReference type="RefSeq" id="WP_074957377.1">
    <property type="nucleotide sequence ID" value="NZ_BJXR01000030.1"/>
</dbReference>
<keyword evidence="4" id="KW-1185">Reference proteome</keyword>
<dbReference type="GO" id="GO:0003824">
    <property type="term" value="F:catalytic activity"/>
    <property type="evidence" value="ECO:0007669"/>
    <property type="project" value="InterPro"/>
</dbReference>
<organism evidence="2 5">
    <name type="scientific">Myxococcus fulvus</name>
    <dbReference type="NCBI Taxonomy" id="33"/>
    <lineage>
        <taxon>Bacteria</taxon>
        <taxon>Pseudomonadati</taxon>
        <taxon>Myxococcota</taxon>
        <taxon>Myxococcia</taxon>
        <taxon>Myxococcales</taxon>
        <taxon>Cystobacterineae</taxon>
        <taxon>Myxococcaceae</taxon>
        <taxon>Myxococcus</taxon>
    </lineage>
</organism>
<dbReference type="GO" id="GO:0016020">
    <property type="term" value="C:membrane"/>
    <property type="evidence" value="ECO:0007669"/>
    <property type="project" value="TreeGrafter"/>
</dbReference>
<dbReference type="EMBL" id="FOIB01000008">
    <property type="protein sequence ID" value="SEU30890.1"/>
    <property type="molecule type" value="Genomic_DNA"/>
</dbReference>
<dbReference type="OrthoDB" id="5342129at2"/>
<dbReference type="PRINTS" id="PR00412">
    <property type="entry name" value="EPOXHYDRLASE"/>
</dbReference>
<accession>A0A511T5C6</accession>
<dbReference type="SUPFAM" id="SSF53474">
    <property type="entry name" value="alpha/beta-Hydrolases"/>
    <property type="match status" value="1"/>
</dbReference>
<dbReference type="InterPro" id="IPR029058">
    <property type="entry name" value="AB_hydrolase_fold"/>
</dbReference>
<gene>
    <name evidence="2" type="ORF">MFU01_35750</name>
    <name evidence="3" type="ORF">SAMN05443572_108421</name>
</gene>
<evidence type="ECO:0000259" key="1">
    <source>
        <dbReference type="Pfam" id="PF00561"/>
    </source>
</evidence>
<dbReference type="Proteomes" id="UP000183760">
    <property type="component" value="Unassembled WGS sequence"/>
</dbReference>
<dbReference type="Proteomes" id="UP000321514">
    <property type="component" value="Unassembled WGS sequence"/>
</dbReference>
<evidence type="ECO:0000313" key="4">
    <source>
        <dbReference type="Proteomes" id="UP000183760"/>
    </source>
</evidence>
<dbReference type="AlphaFoldDB" id="A0A511T5C6"/>